<dbReference type="GO" id="GO:0004190">
    <property type="term" value="F:aspartic-type endopeptidase activity"/>
    <property type="evidence" value="ECO:0007669"/>
    <property type="project" value="InterPro"/>
</dbReference>
<evidence type="ECO:0000256" key="1">
    <source>
        <dbReference type="SAM" id="Phobius"/>
    </source>
</evidence>
<dbReference type="EMBL" id="PXYV01000054">
    <property type="protein sequence ID" value="PSR20667.1"/>
    <property type="molecule type" value="Genomic_DNA"/>
</dbReference>
<dbReference type="Proteomes" id="UP000241848">
    <property type="component" value="Unassembled WGS sequence"/>
</dbReference>
<feature type="transmembrane region" description="Helical" evidence="1">
    <location>
        <begin position="114"/>
        <end position="132"/>
    </location>
</feature>
<dbReference type="GO" id="GO:0006508">
    <property type="term" value="P:proteolysis"/>
    <property type="evidence" value="ECO:0007669"/>
    <property type="project" value="InterPro"/>
</dbReference>
<reference evidence="2 3" key="1">
    <citation type="journal article" date="2014" name="BMC Genomics">
        <title>Comparison of environmental and isolate Sulfobacillus genomes reveals diverse carbon, sulfur, nitrogen, and hydrogen metabolisms.</title>
        <authorList>
            <person name="Justice N.B."/>
            <person name="Norman A."/>
            <person name="Brown C.T."/>
            <person name="Singh A."/>
            <person name="Thomas B.C."/>
            <person name="Banfield J.F."/>
        </authorList>
    </citation>
    <scope>NUCLEOTIDE SEQUENCE [LARGE SCALE GENOMIC DNA]</scope>
    <source>
        <strain evidence="2">AMDSBA3</strain>
    </source>
</reference>
<keyword evidence="1" id="KW-0472">Membrane</keyword>
<feature type="transmembrane region" description="Helical" evidence="1">
    <location>
        <begin position="57"/>
        <end position="75"/>
    </location>
</feature>
<accession>A0A2T2WEJ2</accession>
<protein>
    <submittedName>
        <fullName evidence="2">Sporulation protein</fullName>
    </submittedName>
</protein>
<evidence type="ECO:0000313" key="3">
    <source>
        <dbReference type="Proteomes" id="UP000241848"/>
    </source>
</evidence>
<name>A0A2T2WEJ2_9FIRM</name>
<evidence type="ECO:0000313" key="2">
    <source>
        <dbReference type="EMBL" id="PSR20667.1"/>
    </source>
</evidence>
<keyword evidence="1" id="KW-0812">Transmembrane</keyword>
<organism evidence="2 3">
    <name type="scientific">Sulfobacillus acidophilus</name>
    <dbReference type="NCBI Taxonomy" id="53633"/>
    <lineage>
        <taxon>Bacteria</taxon>
        <taxon>Bacillati</taxon>
        <taxon>Bacillota</taxon>
        <taxon>Clostridia</taxon>
        <taxon>Eubacteriales</taxon>
        <taxon>Clostridiales Family XVII. Incertae Sedis</taxon>
        <taxon>Sulfobacillus</taxon>
    </lineage>
</organism>
<keyword evidence="1" id="KW-1133">Transmembrane helix</keyword>
<feature type="transmembrane region" description="Helical" evidence="1">
    <location>
        <begin position="32"/>
        <end position="51"/>
    </location>
</feature>
<gene>
    <name evidence="2" type="ORF">C7B45_13830</name>
</gene>
<proteinExistence type="predicted"/>
<dbReference type="AlphaFoldDB" id="A0A2T2WEJ2"/>
<feature type="transmembrane region" description="Helical" evidence="1">
    <location>
        <begin position="87"/>
        <end position="108"/>
    </location>
</feature>
<dbReference type="Pfam" id="PF03419">
    <property type="entry name" value="Peptidase_U4"/>
    <property type="match status" value="1"/>
</dbReference>
<dbReference type="InterPro" id="IPR005081">
    <property type="entry name" value="SpoIIGA"/>
</dbReference>
<dbReference type="GO" id="GO:0030436">
    <property type="term" value="P:asexual sporulation"/>
    <property type="evidence" value="ECO:0007669"/>
    <property type="project" value="InterPro"/>
</dbReference>
<sequence length="288" mass="32467">MVSGVSTLAYSLEMDWALLWLTAKFLDHRTTYLRLTLAAAAGTLPTLWVLLQQNLYAVPWELGLLWPGVMLGLAFPNLPRRFWVRSYVLFIALCLMIGGALILALNWFSEGPVLDWAFVVPLALVAVGLWIPKARIRQLLGRDLYGEVRLEVAGQQRTFAVFWDSGNQLTEPTRRRPVVIIDRQAVWDWLPCPLLEWVSAVHAQEHGVQPPAEWRGRVGVVRFRTISGEGSLPVVAVDHALGRWNEKWYAMTPVMMGIAWDSVAADKSYVALATPRSLIHWPHERVGA</sequence>
<comment type="caution">
    <text evidence="2">The sequence shown here is derived from an EMBL/GenBank/DDBJ whole genome shotgun (WGS) entry which is preliminary data.</text>
</comment>